<evidence type="ECO:0000313" key="1">
    <source>
        <dbReference type="EMBL" id="MBX40444.1"/>
    </source>
</evidence>
<dbReference type="EMBL" id="GGEC01059960">
    <property type="protein sequence ID" value="MBX40444.1"/>
    <property type="molecule type" value="Transcribed_RNA"/>
</dbReference>
<proteinExistence type="predicted"/>
<name>A0A2P2ND95_RHIMU</name>
<reference evidence="1" key="1">
    <citation type="submission" date="2018-02" db="EMBL/GenBank/DDBJ databases">
        <title>Rhizophora mucronata_Transcriptome.</title>
        <authorList>
            <person name="Meera S.P."/>
            <person name="Sreeshan A."/>
            <person name="Augustine A."/>
        </authorList>
    </citation>
    <scope>NUCLEOTIDE SEQUENCE</scope>
    <source>
        <tissue evidence="1">Leaf</tissue>
    </source>
</reference>
<organism evidence="1">
    <name type="scientific">Rhizophora mucronata</name>
    <name type="common">Asiatic mangrove</name>
    <dbReference type="NCBI Taxonomy" id="61149"/>
    <lineage>
        <taxon>Eukaryota</taxon>
        <taxon>Viridiplantae</taxon>
        <taxon>Streptophyta</taxon>
        <taxon>Embryophyta</taxon>
        <taxon>Tracheophyta</taxon>
        <taxon>Spermatophyta</taxon>
        <taxon>Magnoliopsida</taxon>
        <taxon>eudicotyledons</taxon>
        <taxon>Gunneridae</taxon>
        <taxon>Pentapetalae</taxon>
        <taxon>rosids</taxon>
        <taxon>fabids</taxon>
        <taxon>Malpighiales</taxon>
        <taxon>Rhizophoraceae</taxon>
        <taxon>Rhizophora</taxon>
    </lineage>
</organism>
<accession>A0A2P2ND95</accession>
<protein>
    <submittedName>
        <fullName evidence="1">Uncharacterized protein</fullName>
    </submittedName>
</protein>
<dbReference type="AlphaFoldDB" id="A0A2P2ND95"/>
<sequence length="25" mass="2896">MFTVAKFLLVLLLINYNEAAWQALL</sequence>